<name>A0A4Z1P0X0_9PEZI</name>
<dbReference type="Proteomes" id="UP000298493">
    <property type="component" value="Unassembled WGS sequence"/>
</dbReference>
<accession>A0A4Z1P0X0</accession>
<feature type="compositionally biased region" description="Basic and acidic residues" evidence="1">
    <location>
        <begin position="26"/>
        <end position="40"/>
    </location>
</feature>
<dbReference type="AlphaFoldDB" id="A0A4Z1P0X0"/>
<proteinExistence type="predicted"/>
<organism evidence="2 3">
    <name type="scientific">Venturia nashicola</name>
    <dbReference type="NCBI Taxonomy" id="86259"/>
    <lineage>
        <taxon>Eukaryota</taxon>
        <taxon>Fungi</taxon>
        <taxon>Dikarya</taxon>
        <taxon>Ascomycota</taxon>
        <taxon>Pezizomycotina</taxon>
        <taxon>Dothideomycetes</taxon>
        <taxon>Pleosporomycetidae</taxon>
        <taxon>Venturiales</taxon>
        <taxon>Venturiaceae</taxon>
        <taxon>Venturia</taxon>
    </lineage>
</organism>
<feature type="region of interest" description="Disordered" evidence="1">
    <location>
        <begin position="96"/>
        <end position="117"/>
    </location>
</feature>
<dbReference type="EMBL" id="SNSC02000008">
    <property type="protein sequence ID" value="TID22097.1"/>
    <property type="molecule type" value="Genomic_DNA"/>
</dbReference>
<feature type="compositionally biased region" description="Gly residues" evidence="1">
    <location>
        <begin position="106"/>
        <end position="117"/>
    </location>
</feature>
<feature type="region of interest" description="Disordered" evidence="1">
    <location>
        <begin position="1"/>
        <end position="49"/>
    </location>
</feature>
<comment type="caution">
    <text evidence="2">The sequence shown here is derived from an EMBL/GenBank/DDBJ whole genome shotgun (WGS) entry which is preliminary data.</text>
</comment>
<evidence type="ECO:0000313" key="2">
    <source>
        <dbReference type="EMBL" id="TID22097.1"/>
    </source>
</evidence>
<sequence length="117" mass="13286">MNPIAKPIHIHPPRQGRQQFGAGEQDADKGPREQERHYFQDEQGNEMGFEEERGYDFEQEFVDEEPGREAPMSFEYDDWGEEGEEDLADIDMADVLEQDGGRARGGEVGGTLGARRN</sequence>
<reference evidence="2 3" key="1">
    <citation type="submission" date="2019-04" db="EMBL/GenBank/DDBJ databases">
        <title>High contiguity whole genome sequence and gene annotation resource for two Venturia nashicola isolates.</title>
        <authorList>
            <person name="Prokchorchik M."/>
            <person name="Won K."/>
            <person name="Lee Y."/>
            <person name="Choi E.D."/>
            <person name="Segonzac C."/>
            <person name="Sohn K.H."/>
        </authorList>
    </citation>
    <scope>NUCLEOTIDE SEQUENCE [LARGE SCALE GENOMIC DNA]</scope>
    <source>
        <strain evidence="2 3">PRI2</strain>
    </source>
</reference>
<keyword evidence="3" id="KW-1185">Reference proteome</keyword>
<evidence type="ECO:0000313" key="3">
    <source>
        <dbReference type="Proteomes" id="UP000298493"/>
    </source>
</evidence>
<evidence type="ECO:0000256" key="1">
    <source>
        <dbReference type="SAM" id="MobiDB-lite"/>
    </source>
</evidence>
<gene>
    <name evidence="2" type="ORF">E6O75_ATG10891</name>
</gene>
<protein>
    <submittedName>
        <fullName evidence="2">Uncharacterized protein</fullName>
    </submittedName>
</protein>